<feature type="region of interest" description="Disordered" evidence="1">
    <location>
        <begin position="62"/>
        <end position="90"/>
    </location>
</feature>
<dbReference type="GO" id="GO:0015631">
    <property type="term" value="F:tubulin binding"/>
    <property type="evidence" value="ECO:0007669"/>
    <property type="project" value="InterPro"/>
</dbReference>
<dbReference type="STRING" id="94643.A0A2A9M9X0"/>
<feature type="domain" description="CS" evidence="3">
    <location>
        <begin position="111"/>
        <end position="204"/>
    </location>
</feature>
<evidence type="ECO:0000259" key="3">
    <source>
        <dbReference type="PROSITE" id="PS51203"/>
    </source>
</evidence>
<gene>
    <name evidence="4" type="ORF">BESB_017910</name>
</gene>
<dbReference type="PROSITE" id="PS51048">
    <property type="entry name" value="SGS"/>
    <property type="match status" value="1"/>
</dbReference>
<evidence type="ECO:0000256" key="1">
    <source>
        <dbReference type="SAM" id="MobiDB-lite"/>
    </source>
</evidence>
<dbReference type="PROSITE" id="PS51203">
    <property type="entry name" value="CS"/>
    <property type="match status" value="1"/>
</dbReference>
<dbReference type="VEuPathDB" id="ToxoDB:BESB_017910"/>
<dbReference type="Pfam" id="PF04969">
    <property type="entry name" value="CS"/>
    <property type="match status" value="1"/>
</dbReference>
<dbReference type="InterPro" id="IPR007052">
    <property type="entry name" value="CS_dom"/>
</dbReference>
<feature type="compositionally biased region" description="Polar residues" evidence="1">
    <location>
        <begin position="9"/>
        <end position="20"/>
    </location>
</feature>
<feature type="region of interest" description="Disordered" evidence="1">
    <location>
        <begin position="1"/>
        <end position="28"/>
    </location>
</feature>
<feature type="region of interest" description="Disordered" evidence="1">
    <location>
        <begin position="249"/>
        <end position="268"/>
    </location>
</feature>
<organism evidence="4 5">
    <name type="scientific">Besnoitia besnoiti</name>
    <name type="common">Apicomplexan protozoan</name>
    <dbReference type="NCBI Taxonomy" id="94643"/>
    <lineage>
        <taxon>Eukaryota</taxon>
        <taxon>Sar</taxon>
        <taxon>Alveolata</taxon>
        <taxon>Apicomplexa</taxon>
        <taxon>Conoidasida</taxon>
        <taxon>Coccidia</taxon>
        <taxon>Eucoccidiorida</taxon>
        <taxon>Eimeriorina</taxon>
        <taxon>Sarcocystidae</taxon>
        <taxon>Besnoitia</taxon>
    </lineage>
</organism>
<dbReference type="GO" id="GO:0005634">
    <property type="term" value="C:nucleus"/>
    <property type="evidence" value="ECO:0007669"/>
    <property type="project" value="TreeGrafter"/>
</dbReference>
<dbReference type="InterPro" id="IPR037893">
    <property type="entry name" value="CS_CacyBP"/>
</dbReference>
<feature type="compositionally biased region" description="Polar residues" evidence="1">
    <location>
        <begin position="81"/>
        <end position="90"/>
    </location>
</feature>
<dbReference type="GO" id="GO:0044548">
    <property type="term" value="F:S100 protein binding"/>
    <property type="evidence" value="ECO:0007669"/>
    <property type="project" value="InterPro"/>
</dbReference>
<dbReference type="GeneID" id="40306852"/>
<dbReference type="InterPro" id="IPR008978">
    <property type="entry name" value="HSP20-like_chaperone"/>
</dbReference>
<dbReference type="OrthoDB" id="164025at2759"/>
<keyword evidence="5" id="KW-1185">Reference proteome</keyword>
<dbReference type="PANTHER" id="PTHR13164:SF3">
    <property type="entry name" value="CALCYCLIN-BINDING PROTEIN"/>
    <property type="match status" value="1"/>
</dbReference>
<feature type="compositionally biased region" description="Polar residues" evidence="1">
    <location>
        <begin position="250"/>
        <end position="261"/>
    </location>
</feature>
<feature type="compositionally biased region" description="Basic and acidic residues" evidence="1">
    <location>
        <begin position="62"/>
        <end position="73"/>
    </location>
</feature>
<comment type="caution">
    <text evidence="4">The sequence shown here is derived from an EMBL/GenBank/DDBJ whole genome shotgun (WGS) entry which is preliminary data.</text>
</comment>
<feature type="domain" description="SGS" evidence="2">
    <location>
        <begin position="189"/>
        <end position="268"/>
    </location>
</feature>
<evidence type="ECO:0000313" key="5">
    <source>
        <dbReference type="Proteomes" id="UP000224006"/>
    </source>
</evidence>
<evidence type="ECO:0000313" key="4">
    <source>
        <dbReference type="EMBL" id="PFH32473.1"/>
    </source>
</evidence>
<dbReference type="Gene3D" id="2.60.40.790">
    <property type="match status" value="1"/>
</dbReference>
<dbReference type="GO" id="GO:0031625">
    <property type="term" value="F:ubiquitin protein ligase binding"/>
    <property type="evidence" value="ECO:0007669"/>
    <property type="project" value="InterPro"/>
</dbReference>
<protein>
    <submittedName>
        <fullName evidence="4">SGS domain-containing protein</fullName>
    </submittedName>
</protein>
<dbReference type="KEGG" id="bbes:BESB_017910"/>
<dbReference type="EMBL" id="NWUJ01000011">
    <property type="protein sequence ID" value="PFH32473.1"/>
    <property type="molecule type" value="Genomic_DNA"/>
</dbReference>
<dbReference type="InterPro" id="IPR052289">
    <property type="entry name" value="Calcyclin-binding_UBL-bridge"/>
</dbReference>
<dbReference type="InterPro" id="IPR007699">
    <property type="entry name" value="SGS_dom"/>
</dbReference>
<dbReference type="PANTHER" id="PTHR13164">
    <property type="entry name" value="CALICYLIN BINDING PROTEIN"/>
    <property type="match status" value="1"/>
</dbReference>
<evidence type="ECO:0000259" key="2">
    <source>
        <dbReference type="PROSITE" id="PS51048"/>
    </source>
</evidence>
<dbReference type="CDD" id="cd06468">
    <property type="entry name" value="p23_CacyBP"/>
    <property type="match status" value="1"/>
</dbReference>
<accession>A0A2A9M9X0</accession>
<dbReference type="SUPFAM" id="SSF49764">
    <property type="entry name" value="HSP20-like chaperones"/>
    <property type="match status" value="1"/>
</dbReference>
<proteinExistence type="predicted"/>
<dbReference type="FunFam" id="2.60.40.790:FF:000040">
    <property type="entry name" value="Calcyclin binding protein"/>
    <property type="match status" value="1"/>
</dbReference>
<dbReference type="Proteomes" id="UP000224006">
    <property type="component" value="Chromosome X"/>
</dbReference>
<dbReference type="RefSeq" id="XP_029216482.1">
    <property type="nucleotide sequence ID" value="XM_029360506.1"/>
</dbReference>
<sequence length="268" mass="29492">MAGTEEGTAGTSSPPATQPANAAVKEAAHDLEEWKRLRSLASRPNVLVAIDAQIALLEAPDAKPEKDVGEKRAVPLKSGTPPFSATESHGVSSLSQPVKLANAHTSQVHFIPLTSFAWDQTDRAVKVYVKLQGVQDIPKDQVSAKFTTQTMDLEVRDLHSKNYSLSFKRLNQPIAPEGSTFRVKKDMVVVTLQKANALWWADLSFKERKFAAPPKIDENADPSVSIMSLMKNLYEEGDDEMKRTIAKSWMESQQQKATGNSPFGDMPF</sequence>
<dbReference type="AlphaFoldDB" id="A0A2A9M9X0"/>
<name>A0A2A9M9X0_BESBE</name>
<reference evidence="4 5" key="1">
    <citation type="submission" date="2017-09" db="EMBL/GenBank/DDBJ databases">
        <title>Genome sequencing of Besnoitia besnoiti strain Bb-Ger1.</title>
        <authorList>
            <person name="Schares G."/>
            <person name="Venepally P."/>
            <person name="Lorenzi H.A."/>
        </authorList>
    </citation>
    <scope>NUCLEOTIDE SEQUENCE [LARGE SCALE GENOMIC DNA]</scope>
    <source>
        <strain evidence="4 5">Bb-Ger1</strain>
    </source>
</reference>